<feature type="region of interest" description="Disordered" evidence="1">
    <location>
        <begin position="25"/>
        <end position="106"/>
    </location>
</feature>
<reference evidence="2 3" key="1">
    <citation type="submission" date="2024-09" db="EMBL/GenBank/DDBJ databases">
        <authorList>
            <person name="Sun Q."/>
            <person name="Mori K."/>
        </authorList>
    </citation>
    <scope>NUCLEOTIDE SEQUENCE [LARGE SCALE GENOMIC DNA]</scope>
    <source>
        <strain evidence="2 3">NCAIM B.02340</strain>
    </source>
</reference>
<comment type="caution">
    <text evidence="2">The sequence shown here is derived from an EMBL/GenBank/DDBJ whole genome shotgun (WGS) entry which is preliminary data.</text>
</comment>
<dbReference type="EMBL" id="JBHLTW010000045">
    <property type="protein sequence ID" value="MFC0596672.1"/>
    <property type="molecule type" value="Genomic_DNA"/>
</dbReference>
<feature type="compositionally biased region" description="Basic and acidic residues" evidence="1">
    <location>
        <begin position="68"/>
        <end position="97"/>
    </location>
</feature>
<accession>A0ABV6Q3I8</accession>
<dbReference type="RefSeq" id="WP_188846189.1">
    <property type="nucleotide sequence ID" value="NZ_BMPJ01000004.1"/>
</dbReference>
<protein>
    <submittedName>
        <fullName evidence="2">Uncharacterized protein</fullName>
    </submittedName>
</protein>
<sequence length="128" mass="14511">MSLDDLLGLLFLLFFIVLPALQGLRRPPATPPGFPEDLPMPEPAPKPRAKPRPKPKPQPVLPPTSPPKEGESLERPVAPERKPLEVRFREEKEEGAPKPKRKRLLTTDRESLLKGVIWHEILKRPKGF</sequence>
<organism evidence="2 3">
    <name type="scientific">Thermus composti</name>
    <dbReference type="NCBI Taxonomy" id="532059"/>
    <lineage>
        <taxon>Bacteria</taxon>
        <taxon>Thermotogati</taxon>
        <taxon>Deinococcota</taxon>
        <taxon>Deinococci</taxon>
        <taxon>Thermales</taxon>
        <taxon>Thermaceae</taxon>
        <taxon>Thermus</taxon>
    </lineage>
</organism>
<evidence type="ECO:0000313" key="2">
    <source>
        <dbReference type="EMBL" id="MFC0596672.1"/>
    </source>
</evidence>
<evidence type="ECO:0000256" key="1">
    <source>
        <dbReference type="SAM" id="MobiDB-lite"/>
    </source>
</evidence>
<proteinExistence type="predicted"/>
<feature type="compositionally biased region" description="Pro residues" evidence="1">
    <location>
        <begin position="56"/>
        <end position="66"/>
    </location>
</feature>
<evidence type="ECO:0000313" key="3">
    <source>
        <dbReference type="Proteomes" id="UP001589830"/>
    </source>
</evidence>
<feature type="compositionally biased region" description="Pro residues" evidence="1">
    <location>
        <begin position="28"/>
        <end position="46"/>
    </location>
</feature>
<keyword evidence="3" id="KW-1185">Reference proteome</keyword>
<name>A0ABV6Q3I8_9DEIN</name>
<dbReference type="Proteomes" id="UP001589830">
    <property type="component" value="Unassembled WGS sequence"/>
</dbReference>
<gene>
    <name evidence="2" type="ORF">ACFFFP_10950</name>
</gene>